<feature type="domain" description="Lon N-terminal" evidence="2">
    <location>
        <begin position="95"/>
        <end position="296"/>
    </location>
</feature>
<accession>A0A1Z5KF96</accession>
<evidence type="ECO:0000313" key="3">
    <source>
        <dbReference type="EMBL" id="GAX24795.1"/>
    </source>
</evidence>
<reference evidence="3 4" key="1">
    <citation type="journal article" date="2015" name="Plant Cell">
        <title>Oil accumulation by the oleaginous diatom Fistulifera solaris as revealed by the genome and transcriptome.</title>
        <authorList>
            <person name="Tanaka T."/>
            <person name="Maeda Y."/>
            <person name="Veluchamy A."/>
            <person name="Tanaka M."/>
            <person name="Abida H."/>
            <person name="Marechal E."/>
            <person name="Bowler C."/>
            <person name="Muto M."/>
            <person name="Sunaga Y."/>
            <person name="Tanaka M."/>
            <person name="Yoshino T."/>
            <person name="Taniguchi T."/>
            <person name="Fukuda Y."/>
            <person name="Nemoto M."/>
            <person name="Matsumoto M."/>
            <person name="Wong P.S."/>
            <person name="Aburatani S."/>
            <person name="Fujibuchi W."/>
        </authorList>
    </citation>
    <scope>NUCLEOTIDE SEQUENCE [LARGE SCALE GENOMIC DNA]</scope>
    <source>
        <strain evidence="3 4">JPCC DA0580</strain>
    </source>
</reference>
<evidence type="ECO:0000259" key="2">
    <source>
        <dbReference type="Pfam" id="PF02190"/>
    </source>
</evidence>
<keyword evidence="1" id="KW-0732">Signal</keyword>
<dbReference type="OrthoDB" id="45239at2759"/>
<proteinExistence type="predicted"/>
<protein>
    <recommendedName>
        <fullName evidence="2">Lon N-terminal domain-containing protein</fullName>
    </recommendedName>
</protein>
<dbReference type="Proteomes" id="UP000198406">
    <property type="component" value="Unassembled WGS sequence"/>
</dbReference>
<evidence type="ECO:0000256" key="1">
    <source>
        <dbReference type="SAM" id="SignalP"/>
    </source>
</evidence>
<evidence type="ECO:0000313" key="4">
    <source>
        <dbReference type="Proteomes" id="UP000198406"/>
    </source>
</evidence>
<comment type="caution">
    <text evidence="3">The sequence shown here is derived from an EMBL/GenBank/DDBJ whole genome shotgun (WGS) entry which is preliminary data.</text>
</comment>
<dbReference type="InParanoid" id="A0A1Z5KF96"/>
<dbReference type="InterPro" id="IPR003111">
    <property type="entry name" value="Lon_prtase_N"/>
</dbReference>
<dbReference type="SUPFAM" id="SSF88697">
    <property type="entry name" value="PUA domain-like"/>
    <property type="match status" value="1"/>
</dbReference>
<gene>
    <name evidence="3" type="ORF">FisN_18Lh126</name>
</gene>
<keyword evidence="4" id="KW-1185">Reference proteome</keyword>
<dbReference type="AlphaFoldDB" id="A0A1Z5KF96"/>
<dbReference type="Pfam" id="PF02190">
    <property type="entry name" value="LON_substr_bdg"/>
    <property type="match status" value="1"/>
</dbReference>
<feature type="chain" id="PRO_5012825865" description="Lon N-terminal domain-containing protein" evidence="1">
    <location>
        <begin position="19"/>
        <end position="400"/>
    </location>
</feature>
<organism evidence="3 4">
    <name type="scientific">Fistulifera solaris</name>
    <name type="common">Oleaginous diatom</name>
    <dbReference type="NCBI Taxonomy" id="1519565"/>
    <lineage>
        <taxon>Eukaryota</taxon>
        <taxon>Sar</taxon>
        <taxon>Stramenopiles</taxon>
        <taxon>Ochrophyta</taxon>
        <taxon>Bacillariophyta</taxon>
        <taxon>Bacillariophyceae</taxon>
        <taxon>Bacillariophycidae</taxon>
        <taxon>Naviculales</taxon>
        <taxon>Naviculaceae</taxon>
        <taxon>Fistulifera</taxon>
    </lineage>
</organism>
<name>A0A1Z5KF96_FISSO</name>
<dbReference type="EMBL" id="BDSP01000214">
    <property type="protein sequence ID" value="GAX24795.1"/>
    <property type="molecule type" value="Genomic_DNA"/>
</dbReference>
<dbReference type="InterPro" id="IPR015947">
    <property type="entry name" value="PUA-like_sf"/>
</dbReference>
<sequence length="400" mass="45161">MRPRAVLCIAAIIGHVSGYSFAPKVFGRSRHRLLDAKSCPRNSLPIDNEPLIENFKIPLLRRDTFLPLPSSHLPDELATLNIYSIDIDIAVDRSIVEYATENTDSYVGHVCIEPRVGTVGCASRVLSTLGADNRLLVCKGSFRFVVKQVLQEIPFPIVLVDEFVDEDTSECKSLKNDVVDSTKQTSRLLEFLDEYCQHQVETTGEVSPLEQAILEETGNTMMPIVIQELAMEKAAVLQVFRAFYMDSEQSDFSIQRTMYAASLLAAEIADFTTSQRQKVLEMPNSVERLVYVSGLIEEKVGMARARKIAKQITAATDEASKDLKIGQPQLPPWAKSIRKGTVVEYFWNEEYGWCRGEVVEEPVRIVDEIVLTVRFFDDGETHRLPFSADEKIRWRPPSRL</sequence>
<feature type="signal peptide" evidence="1">
    <location>
        <begin position="1"/>
        <end position="18"/>
    </location>
</feature>